<dbReference type="VEuPathDB" id="VectorBase:ISCW024709"/>
<dbReference type="AlphaFoldDB" id="B7Q868"/>
<protein>
    <submittedName>
        <fullName evidence="1 2">Uncharacterized protein</fullName>
    </submittedName>
</protein>
<reference evidence="1 3" key="1">
    <citation type="submission" date="2008-03" db="EMBL/GenBank/DDBJ databases">
        <title>Annotation of Ixodes scapularis.</title>
        <authorList>
            <consortium name="Ixodes scapularis Genome Project Consortium"/>
            <person name="Caler E."/>
            <person name="Hannick L.I."/>
            <person name="Bidwell S."/>
            <person name="Joardar V."/>
            <person name="Thiagarajan M."/>
            <person name="Amedeo P."/>
            <person name="Galinsky K.J."/>
            <person name="Schobel S."/>
            <person name="Inman J."/>
            <person name="Hostetler J."/>
            <person name="Miller J."/>
            <person name="Hammond M."/>
            <person name="Megy K."/>
            <person name="Lawson D."/>
            <person name="Kodira C."/>
            <person name="Sutton G."/>
            <person name="Meyer J."/>
            <person name="Hill C.A."/>
            <person name="Birren B."/>
            <person name="Nene V."/>
            <person name="Collins F."/>
            <person name="Alarcon-Chaidez F."/>
            <person name="Wikel S."/>
            <person name="Strausberg R."/>
        </authorList>
    </citation>
    <scope>NUCLEOTIDE SEQUENCE [LARGE SCALE GENOMIC DNA]</scope>
    <source>
        <strain evidence="3">Wikel</strain>
        <strain evidence="1">Wikel colony</strain>
    </source>
</reference>
<evidence type="ECO:0000313" key="1">
    <source>
        <dbReference type="EMBL" id="EEC15040.1"/>
    </source>
</evidence>
<dbReference type="EMBL" id="ABJB010610997">
    <property type="status" value="NOT_ANNOTATED_CDS"/>
    <property type="molecule type" value="Genomic_DNA"/>
</dbReference>
<dbReference type="EnsemblMetazoa" id="ISCW024709-RA">
    <property type="protein sequence ID" value="ISCW024709-PA"/>
    <property type="gene ID" value="ISCW024709"/>
</dbReference>
<evidence type="ECO:0000313" key="3">
    <source>
        <dbReference type="Proteomes" id="UP000001555"/>
    </source>
</evidence>
<organism>
    <name type="scientific">Ixodes scapularis</name>
    <name type="common">Black-legged tick</name>
    <name type="synonym">Deer tick</name>
    <dbReference type="NCBI Taxonomy" id="6945"/>
    <lineage>
        <taxon>Eukaryota</taxon>
        <taxon>Metazoa</taxon>
        <taxon>Ecdysozoa</taxon>
        <taxon>Arthropoda</taxon>
        <taxon>Chelicerata</taxon>
        <taxon>Arachnida</taxon>
        <taxon>Acari</taxon>
        <taxon>Parasitiformes</taxon>
        <taxon>Ixodida</taxon>
        <taxon>Ixodoidea</taxon>
        <taxon>Ixodidae</taxon>
        <taxon>Ixodinae</taxon>
        <taxon>Ixodes</taxon>
    </lineage>
</organism>
<gene>
    <name evidence="1" type="ORF">IscW_ISCW024709</name>
</gene>
<keyword evidence="3" id="KW-1185">Reference proteome</keyword>
<dbReference type="PaxDb" id="6945-B7Q868"/>
<sequence length="109" mass="11819">MSVRPGLTNTDLGGTTRGSCASLDCSCGAFVTREDAFGYADCPAGWCLICGHPPAQHGTLVKTISLRRRIRHLEECNIHCLGQLWHKNTRTCFGTDRNLGPSSQRDVSG</sequence>
<name>B7Q868_IXOSC</name>
<proteinExistence type="predicted"/>
<accession>B7Q868</accession>
<reference evidence="2" key="2">
    <citation type="submission" date="2020-05" db="UniProtKB">
        <authorList>
            <consortium name="EnsemblMetazoa"/>
        </authorList>
    </citation>
    <scope>IDENTIFICATION</scope>
    <source>
        <strain evidence="2">wikel</strain>
    </source>
</reference>
<dbReference type="VEuPathDB" id="VectorBase:ISCI024709"/>
<dbReference type="HOGENOM" id="CLU_2186834_0_0_1"/>
<dbReference type="EMBL" id="DS881259">
    <property type="protein sequence ID" value="EEC15040.1"/>
    <property type="molecule type" value="Genomic_DNA"/>
</dbReference>
<evidence type="ECO:0000313" key="2">
    <source>
        <dbReference type="EnsemblMetazoa" id="ISCW024709-PA"/>
    </source>
</evidence>
<dbReference type="Proteomes" id="UP000001555">
    <property type="component" value="Unassembled WGS sequence"/>
</dbReference>
<dbReference type="InParanoid" id="B7Q868"/>